<accession>A0A1K2I0R4</accession>
<reference evidence="1 2" key="1">
    <citation type="submission" date="2016-11" db="EMBL/GenBank/DDBJ databases">
        <authorList>
            <person name="Jaros S."/>
            <person name="Januszkiewicz K."/>
            <person name="Wedrychowicz H."/>
        </authorList>
    </citation>
    <scope>NUCLEOTIDE SEQUENCE [LARGE SCALE GENOMIC DNA]</scope>
    <source>
        <strain evidence="1 2">ATCC 23634</strain>
    </source>
</reference>
<proteinExistence type="predicted"/>
<sequence length="391" mass="42333">MARGHRSPVRAQTRAEPAFAGLIDGVLVRAPQPFVFAGAIDDTTAQSVWTWMKRDLAPDLVAALAGAPPAEQAESLDGLMGTLLTRARDAIAAASTSEDAERRMRVQLGGEDVVSRLPAVLTALRCRAVIGKARDFGRATNAMTDEAALAGALQSMPLQDQTVAGLLMHAAMGEVQQPARIMSALIRLVGSGSEAAIGRAGYAPLVEALLAHAQNQLGAMEGQGPFRDIDRACAALERFHRLSRAVTGYVEFAPLGRWTGVVSGLTRHASDRVALHLRDMVPTLSRALRGDSASDEHESGLEAFNAMYMLATARDCRDSLALNTLIDPLWQQVGQVIEHHSERQREALRTHEPTAVRLARYDRAVRLVELRFGAEHAEILRRAREAATRRL</sequence>
<keyword evidence="2" id="KW-1185">Reference proteome</keyword>
<name>A0A1K2I0R4_9HYPH</name>
<organism evidence="1 2">
    <name type="scientific">Devosia enhydra</name>
    <dbReference type="NCBI Taxonomy" id="665118"/>
    <lineage>
        <taxon>Bacteria</taxon>
        <taxon>Pseudomonadati</taxon>
        <taxon>Pseudomonadota</taxon>
        <taxon>Alphaproteobacteria</taxon>
        <taxon>Hyphomicrobiales</taxon>
        <taxon>Devosiaceae</taxon>
        <taxon>Devosia</taxon>
    </lineage>
</organism>
<protein>
    <submittedName>
        <fullName evidence="1">Uncharacterized protein</fullName>
    </submittedName>
</protein>
<evidence type="ECO:0000313" key="2">
    <source>
        <dbReference type="Proteomes" id="UP000183447"/>
    </source>
</evidence>
<dbReference type="AlphaFoldDB" id="A0A1K2I0R4"/>
<gene>
    <name evidence="1" type="ORF">SAMN02983003_3035</name>
</gene>
<dbReference type="STRING" id="665118.SAMN02983003_3035"/>
<dbReference type="Proteomes" id="UP000183447">
    <property type="component" value="Unassembled WGS sequence"/>
</dbReference>
<evidence type="ECO:0000313" key="1">
    <source>
        <dbReference type="EMBL" id="SFZ85863.1"/>
    </source>
</evidence>
<dbReference type="EMBL" id="FPKU01000003">
    <property type="protein sequence ID" value="SFZ85863.1"/>
    <property type="molecule type" value="Genomic_DNA"/>
</dbReference>